<dbReference type="EMBL" id="CAKOGP040002158">
    <property type="protein sequence ID" value="CAJ1963669.1"/>
    <property type="molecule type" value="Genomic_DNA"/>
</dbReference>
<comment type="caution">
    <text evidence="2">The sequence shown here is derived from an EMBL/GenBank/DDBJ whole genome shotgun (WGS) entry which is preliminary data.</text>
</comment>
<protein>
    <recommendedName>
        <fullName evidence="1">DUF6824 domain-containing protein</fullName>
    </recommendedName>
</protein>
<name>A0AAD2JM47_9STRA</name>
<dbReference type="AlphaFoldDB" id="A0AAD2JM47"/>
<accession>A0AAD2JM47</accession>
<feature type="domain" description="DUF6824" evidence="1">
    <location>
        <begin position="32"/>
        <end position="120"/>
    </location>
</feature>
<dbReference type="InterPro" id="IPR049227">
    <property type="entry name" value="DUF6824"/>
</dbReference>
<proteinExistence type="predicted"/>
<evidence type="ECO:0000313" key="2">
    <source>
        <dbReference type="EMBL" id="CAJ1963669.1"/>
    </source>
</evidence>
<gene>
    <name evidence="2" type="ORF">CYCCA115_LOCUS20267</name>
</gene>
<dbReference type="Pfam" id="PF20710">
    <property type="entry name" value="DUF6824"/>
    <property type="match status" value="1"/>
</dbReference>
<keyword evidence="3" id="KW-1185">Reference proteome</keyword>
<organism evidence="2 3">
    <name type="scientific">Cylindrotheca closterium</name>
    <dbReference type="NCBI Taxonomy" id="2856"/>
    <lineage>
        <taxon>Eukaryota</taxon>
        <taxon>Sar</taxon>
        <taxon>Stramenopiles</taxon>
        <taxon>Ochrophyta</taxon>
        <taxon>Bacillariophyta</taxon>
        <taxon>Bacillariophyceae</taxon>
        <taxon>Bacillariophycidae</taxon>
        <taxon>Bacillariales</taxon>
        <taxon>Bacillariaceae</taxon>
        <taxon>Cylindrotheca</taxon>
    </lineage>
</organism>
<reference evidence="2" key="1">
    <citation type="submission" date="2023-08" db="EMBL/GenBank/DDBJ databases">
        <authorList>
            <person name="Audoor S."/>
            <person name="Bilcke G."/>
        </authorList>
    </citation>
    <scope>NUCLEOTIDE SEQUENCE</scope>
</reference>
<evidence type="ECO:0000259" key="1">
    <source>
        <dbReference type="Pfam" id="PF20710"/>
    </source>
</evidence>
<dbReference type="Proteomes" id="UP001295423">
    <property type="component" value="Unassembled WGS sequence"/>
</dbReference>
<evidence type="ECO:0000313" key="3">
    <source>
        <dbReference type="Proteomes" id="UP001295423"/>
    </source>
</evidence>
<sequence>MHTDNTASRIETHWCESMSEPFPETFKPGKWDVLCCGGKEAADHAGNRRYRVYIAKNIAAYSEAKCRWEKSMIVDSIIELVRRGSKSHCGGFVKKDTSSDRWYPVGNKPAREKVSHALRDAIKAQRKREERMRRHLATLLQRAKRLPQVIQSDYTMSEATLLSSSAHRNKDQGDDFPVGAIVSDDEDDDTLFSHEGEIAFYHDNNEWEKSLQASTESFLKSGESSEICFGLPIYTG</sequence>